<dbReference type="PROSITE" id="PS50928">
    <property type="entry name" value="ABC_TM1"/>
    <property type="match status" value="1"/>
</dbReference>
<dbReference type="eggNOG" id="COG1176">
    <property type="taxonomic scope" value="Bacteria"/>
</dbReference>
<dbReference type="STRING" id="667014.Thein_2159"/>
<dbReference type="InterPro" id="IPR000515">
    <property type="entry name" value="MetI-like"/>
</dbReference>
<reference evidence="10 11" key="2">
    <citation type="journal article" date="2012" name="Stand. Genomic Sci.">
        <title>Complete genome sequence of the thermophilic sulfate-reducing ocean bacterium Thermodesulfatator indicus type strain (CIR29812(T)).</title>
        <authorList>
            <person name="Anderson I."/>
            <person name="Saunders E."/>
            <person name="Lapidus A."/>
            <person name="Nolan M."/>
            <person name="Lucas S."/>
            <person name="Tice H."/>
            <person name="Del Rio T.G."/>
            <person name="Cheng J.F."/>
            <person name="Han C."/>
            <person name="Tapia R."/>
            <person name="Goodwin L.A."/>
            <person name="Pitluck S."/>
            <person name="Liolios K."/>
            <person name="Mavromatis K."/>
            <person name="Pagani I."/>
            <person name="Ivanova N."/>
            <person name="Mikhailova N."/>
            <person name="Pati A."/>
            <person name="Chen A."/>
            <person name="Palaniappan K."/>
            <person name="Land M."/>
            <person name="Hauser L."/>
            <person name="Jeffries C.D."/>
            <person name="Chang Y.J."/>
            <person name="Brambilla E.M."/>
            <person name="Rohde M."/>
            <person name="Spring S."/>
            <person name="Goker M."/>
            <person name="Detter J.C."/>
            <person name="Woyke T."/>
            <person name="Bristow J."/>
            <person name="Eisen J.A."/>
            <person name="Markowitz V."/>
            <person name="Hugenholtz P."/>
            <person name="Kyrpides N.C."/>
            <person name="Klenk H.P."/>
        </authorList>
    </citation>
    <scope>NUCLEOTIDE SEQUENCE [LARGE SCALE GENOMIC DNA]</scope>
    <source>
        <strain evidence="11">DSM 15286 / JCM 11887 / CIR29812</strain>
    </source>
</reference>
<feature type="transmembrane region" description="Helical" evidence="8">
    <location>
        <begin position="12"/>
        <end position="38"/>
    </location>
</feature>
<dbReference type="CDD" id="cd06261">
    <property type="entry name" value="TM_PBP2"/>
    <property type="match status" value="1"/>
</dbReference>
<reference evidence="11" key="1">
    <citation type="submission" date="2011-04" db="EMBL/GenBank/DDBJ databases">
        <title>The complete genome of Thermodesulfatator indicus DSM 15286.</title>
        <authorList>
            <person name="Lucas S."/>
            <person name="Copeland A."/>
            <person name="Lapidus A."/>
            <person name="Bruce D."/>
            <person name="Goodwin L."/>
            <person name="Pitluck S."/>
            <person name="Peters L."/>
            <person name="Kyrpides N."/>
            <person name="Mavromatis K."/>
            <person name="Pagani I."/>
            <person name="Ivanova N."/>
            <person name="Saunders L."/>
            <person name="Detter J.C."/>
            <person name="Tapia R."/>
            <person name="Han C."/>
            <person name="Land M."/>
            <person name="Hauser L."/>
            <person name="Markowitz V."/>
            <person name="Cheng J.-F."/>
            <person name="Hugenholtz P."/>
            <person name="Woyke T."/>
            <person name="Wu D."/>
            <person name="Spring S."/>
            <person name="Schroeder M."/>
            <person name="Brambilla E."/>
            <person name="Klenk H.-P."/>
            <person name="Eisen J.A."/>
        </authorList>
    </citation>
    <scope>NUCLEOTIDE SEQUENCE [LARGE SCALE GENOMIC DNA]</scope>
    <source>
        <strain evidence="11">DSM 15286 / JCM 11887 / CIR29812</strain>
    </source>
</reference>
<feature type="transmembrane region" description="Helical" evidence="8">
    <location>
        <begin position="196"/>
        <end position="217"/>
    </location>
</feature>
<keyword evidence="4" id="KW-1003">Cell membrane</keyword>
<evidence type="ECO:0000256" key="3">
    <source>
        <dbReference type="ARBA" id="ARBA00022448"/>
    </source>
</evidence>
<keyword evidence="6 8" id="KW-1133">Transmembrane helix</keyword>
<evidence type="ECO:0000256" key="2">
    <source>
        <dbReference type="ARBA" id="ARBA00007069"/>
    </source>
</evidence>
<dbReference type="PANTHER" id="PTHR42929">
    <property type="entry name" value="INNER MEMBRANE ABC TRANSPORTER PERMEASE PROTEIN YDCU-RELATED-RELATED"/>
    <property type="match status" value="1"/>
</dbReference>
<evidence type="ECO:0000256" key="1">
    <source>
        <dbReference type="ARBA" id="ARBA00004651"/>
    </source>
</evidence>
<proteinExistence type="inferred from homology"/>
<dbReference type="SUPFAM" id="SSF161098">
    <property type="entry name" value="MetI-like"/>
    <property type="match status" value="1"/>
</dbReference>
<dbReference type="Pfam" id="PF00528">
    <property type="entry name" value="BPD_transp_1"/>
    <property type="match status" value="1"/>
</dbReference>
<dbReference type="PaxDb" id="667014-Thein_2159"/>
<dbReference type="HOGENOM" id="CLU_016047_18_3_0"/>
<dbReference type="OrthoDB" id="9807047at2"/>
<evidence type="ECO:0000256" key="5">
    <source>
        <dbReference type="ARBA" id="ARBA00022692"/>
    </source>
</evidence>
<dbReference type="Proteomes" id="UP000006793">
    <property type="component" value="Chromosome"/>
</dbReference>
<keyword evidence="3 8" id="KW-0813">Transport</keyword>
<keyword evidence="5 8" id="KW-0812">Transmembrane</keyword>
<dbReference type="PANTHER" id="PTHR42929:SF1">
    <property type="entry name" value="INNER MEMBRANE ABC TRANSPORTER PERMEASE PROTEIN YDCU-RELATED"/>
    <property type="match status" value="1"/>
</dbReference>
<evidence type="ECO:0000256" key="4">
    <source>
        <dbReference type="ARBA" id="ARBA00022475"/>
    </source>
</evidence>
<dbReference type="Gene3D" id="1.10.3720.10">
    <property type="entry name" value="MetI-like"/>
    <property type="match status" value="1"/>
</dbReference>
<dbReference type="RefSeq" id="WP_013908746.1">
    <property type="nucleotide sequence ID" value="NC_015681.1"/>
</dbReference>
<evidence type="ECO:0000256" key="6">
    <source>
        <dbReference type="ARBA" id="ARBA00022989"/>
    </source>
</evidence>
<evidence type="ECO:0000313" key="11">
    <source>
        <dbReference type="Proteomes" id="UP000006793"/>
    </source>
</evidence>
<dbReference type="InParanoid" id="F8ADP9"/>
<comment type="similarity">
    <text evidence="2">Belongs to the binding-protein-dependent transport system permease family. CysTW subfamily.</text>
</comment>
<feature type="transmembrane region" description="Helical" evidence="8">
    <location>
        <begin position="250"/>
        <end position="270"/>
    </location>
</feature>
<keyword evidence="7 8" id="KW-0472">Membrane</keyword>
<dbReference type="FunCoup" id="F8ADP9">
    <property type="interactions" value="128"/>
</dbReference>
<sequence length="282" mass="32057">MKSEFSKDKLVKYYAVIVFLWVFVLIILPHIGLIYSSFTTEEGKFTFQNYLKFFKQQIYYKTFIFTFLNGFFIAFLSFLFATPLAFFLVKNLPKKLSDFLITIILIPLGVGELIVVYGWMVTLSDTGLIKYILNSIGIHNFPRLLNTHFSMTLGFLYVSFVFILLPIMQAIENMDDSLIEAALDLGASKFSIFKEIIIPFAMPGIVSGAIMVFTLVIGDFLVPNILGGKSALWFTEIIYDNFLTTMNWNLGSAFGFLLLTGAVLSIWTLIKLTGQSYRKVVK</sequence>
<protein>
    <submittedName>
        <fullName evidence="10">Binding-protein-dependent transport systems inner membrane component</fullName>
    </submittedName>
</protein>
<keyword evidence="11" id="KW-1185">Reference proteome</keyword>
<dbReference type="GO" id="GO:0005886">
    <property type="term" value="C:plasma membrane"/>
    <property type="evidence" value="ECO:0007669"/>
    <property type="project" value="UniProtKB-SubCell"/>
</dbReference>
<accession>F8ADP9</accession>
<evidence type="ECO:0000256" key="8">
    <source>
        <dbReference type="RuleBase" id="RU363032"/>
    </source>
</evidence>
<feature type="domain" description="ABC transmembrane type-1" evidence="9">
    <location>
        <begin position="63"/>
        <end position="269"/>
    </location>
</feature>
<feature type="transmembrane region" description="Helical" evidence="8">
    <location>
        <begin position="149"/>
        <end position="168"/>
    </location>
</feature>
<dbReference type="GO" id="GO:0055085">
    <property type="term" value="P:transmembrane transport"/>
    <property type="evidence" value="ECO:0007669"/>
    <property type="project" value="InterPro"/>
</dbReference>
<dbReference type="EMBL" id="CP002683">
    <property type="protein sequence ID" value="AEH46007.1"/>
    <property type="molecule type" value="Genomic_DNA"/>
</dbReference>
<organism evidence="10 11">
    <name type="scientific">Thermodesulfatator indicus (strain DSM 15286 / JCM 11887 / CIR29812)</name>
    <dbReference type="NCBI Taxonomy" id="667014"/>
    <lineage>
        <taxon>Bacteria</taxon>
        <taxon>Pseudomonadati</taxon>
        <taxon>Thermodesulfobacteriota</taxon>
        <taxon>Thermodesulfobacteria</taxon>
        <taxon>Thermodesulfobacteriales</taxon>
        <taxon>Thermodesulfatatoraceae</taxon>
        <taxon>Thermodesulfatator</taxon>
    </lineage>
</organism>
<comment type="subcellular location">
    <subcellularLocation>
        <location evidence="1 8">Cell membrane</location>
        <topology evidence="1 8">Multi-pass membrane protein</topology>
    </subcellularLocation>
</comment>
<evidence type="ECO:0000256" key="7">
    <source>
        <dbReference type="ARBA" id="ARBA00023136"/>
    </source>
</evidence>
<evidence type="ECO:0000259" key="9">
    <source>
        <dbReference type="PROSITE" id="PS50928"/>
    </source>
</evidence>
<dbReference type="KEGG" id="tid:Thein_2159"/>
<dbReference type="AlphaFoldDB" id="F8ADP9"/>
<feature type="transmembrane region" description="Helical" evidence="8">
    <location>
        <begin position="58"/>
        <end position="87"/>
    </location>
</feature>
<name>F8ADP9_THEID</name>
<dbReference type="InterPro" id="IPR035906">
    <property type="entry name" value="MetI-like_sf"/>
</dbReference>
<gene>
    <name evidence="10" type="ordered locus">Thein_2159</name>
</gene>
<feature type="transmembrane region" description="Helical" evidence="8">
    <location>
        <begin position="99"/>
        <end position="120"/>
    </location>
</feature>
<evidence type="ECO:0000313" key="10">
    <source>
        <dbReference type="EMBL" id="AEH46007.1"/>
    </source>
</evidence>